<dbReference type="PANTHER" id="PTHR30290:SF38">
    <property type="entry name" value="D,D-DIPEPTIDE-BINDING PERIPLASMIC PROTEIN DDPA-RELATED"/>
    <property type="match status" value="1"/>
</dbReference>
<dbReference type="PROSITE" id="PS01040">
    <property type="entry name" value="SBP_BACTERIAL_5"/>
    <property type="match status" value="1"/>
</dbReference>
<evidence type="ECO:0000256" key="1">
    <source>
        <dbReference type="ARBA" id="ARBA00005695"/>
    </source>
</evidence>
<dbReference type="InterPro" id="IPR039424">
    <property type="entry name" value="SBP_5"/>
</dbReference>
<dbReference type="GO" id="GO:1904680">
    <property type="term" value="F:peptide transmembrane transporter activity"/>
    <property type="evidence" value="ECO:0007669"/>
    <property type="project" value="TreeGrafter"/>
</dbReference>
<feature type="signal peptide" evidence="3">
    <location>
        <begin position="1"/>
        <end position="32"/>
    </location>
</feature>
<dbReference type="GO" id="GO:0030288">
    <property type="term" value="C:outer membrane-bounded periplasmic space"/>
    <property type="evidence" value="ECO:0007669"/>
    <property type="project" value="UniProtKB-ARBA"/>
</dbReference>
<dbReference type="CDD" id="cd08502">
    <property type="entry name" value="PBP2_NikA_DppA_OppA_like_16"/>
    <property type="match status" value="1"/>
</dbReference>
<dbReference type="Proteomes" id="UP000464787">
    <property type="component" value="Chromosome"/>
</dbReference>
<reference evidence="5 6" key="1">
    <citation type="submission" date="2020-01" db="EMBL/GenBank/DDBJ databases">
        <title>Genome sequencing of strain KACC 21265.</title>
        <authorList>
            <person name="Heo J."/>
            <person name="Kim S.-J."/>
            <person name="Kim J.-S."/>
            <person name="Hong S.-B."/>
            <person name="Kwon S.-W."/>
        </authorList>
    </citation>
    <scope>NUCLEOTIDE SEQUENCE [LARGE SCALE GENOMIC DNA]</scope>
    <source>
        <strain evidence="5 6">KACC 21265</strain>
    </source>
</reference>
<dbReference type="PIRSF" id="PIRSF002741">
    <property type="entry name" value="MppA"/>
    <property type="match status" value="1"/>
</dbReference>
<dbReference type="PANTHER" id="PTHR30290">
    <property type="entry name" value="PERIPLASMIC BINDING COMPONENT OF ABC TRANSPORTER"/>
    <property type="match status" value="1"/>
</dbReference>
<gene>
    <name evidence="5" type="ORF">GT347_06930</name>
</gene>
<dbReference type="KEGG" id="xyk:GT347_06930"/>
<dbReference type="InterPro" id="IPR030678">
    <property type="entry name" value="Peptide/Ni-bd"/>
</dbReference>
<evidence type="ECO:0000313" key="6">
    <source>
        <dbReference type="Proteomes" id="UP000464787"/>
    </source>
</evidence>
<dbReference type="RefSeq" id="WP_160551264.1">
    <property type="nucleotide sequence ID" value="NZ_CP047650.1"/>
</dbReference>
<evidence type="ECO:0000256" key="2">
    <source>
        <dbReference type="ARBA" id="ARBA00022729"/>
    </source>
</evidence>
<evidence type="ECO:0000259" key="4">
    <source>
        <dbReference type="Pfam" id="PF00496"/>
    </source>
</evidence>
<dbReference type="SUPFAM" id="SSF53850">
    <property type="entry name" value="Periplasmic binding protein-like II"/>
    <property type="match status" value="1"/>
</dbReference>
<feature type="domain" description="Solute-binding protein family 5" evidence="4">
    <location>
        <begin position="75"/>
        <end position="440"/>
    </location>
</feature>
<protein>
    <submittedName>
        <fullName evidence="5">ABC transporter substrate-binding protein</fullName>
    </submittedName>
</protein>
<accession>A0A857J200</accession>
<evidence type="ECO:0000313" key="5">
    <source>
        <dbReference type="EMBL" id="QHI97746.1"/>
    </source>
</evidence>
<organism evidence="5 6">
    <name type="scientific">Xylophilus rhododendri</name>
    <dbReference type="NCBI Taxonomy" id="2697032"/>
    <lineage>
        <taxon>Bacteria</taxon>
        <taxon>Pseudomonadati</taxon>
        <taxon>Pseudomonadota</taxon>
        <taxon>Betaproteobacteria</taxon>
        <taxon>Burkholderiales</taxon>
        <taxon>Xylophilus</taxon>
    </lineage>
</organism>
<dbReference type="GO" id="GO:0043190">
    <property type="term" value="C:ATP-binding cassette (ABC) transporter complex"/>
    <property type="evidence" value="ECO:0007669"/>
    <property type="project" value="InterPro"/>
</dbReference>
<proteinExistence type="inferred from homology"/>
<dbReference type="InterPro" id="IPR000914">
    <property type="entry name" value="SBP_5_dom"/>
</dbReference>
<dbReference type="Gene3D" id="3.40.190.10">
    <property type="entry name" value="Periplasmic binding protein-like II"/>
    <property type="match status" value="1"/>
</dbReference>
<dbReference type="AlphaFoldDB" id="A0A857J200"/>
<keyword evidence="6" id="KW-1185">Reference proteome</keyword>
<comment type="similarity">
    <text evidence="1">Belongs to the bacterial solute-binding protein 5 family.</text>
</comment>
<keyword evidence="2 3" id="KW-0732">Signal</keyword>
<dbReference type="Gene3D" id="3.90.76.10">
    <property type="entry name" value="Dipeptide-binding Protein, Domain 1"/>
    <property type="match status" value="1"/>
</dbReference>
<feature type="chain" id="PRO_5032705056" evidence="3">
    <location>
        <begin position="33"/>
        <end position="532"/>
    </location>
</feature>
<dbReference type="EMBL" id="CP047650">
    <property type="protein sequence ID" value="QHI97746.1"/>
    <property type="molecule type" value="Genomic_DNA"/>
</dbReference>
<evidence type="ECO:0000256" key="3">
    <source>
        <dbReference type="SAM" id="SignalP"/>
    </source>
</evidence>
<dbReference type="GO" id="GO:0015833">
    <property type="term" value="P:peptide transport"/>
    <property type="evidence" value="ECO:0007669"/>
    <property type="project" value="TreeGrafter"/>
</dbReference>
<name>A0A857J200_9BURK</name>
<dbReference type="Pfam" id="PF00496">
    <property type="entry name" value="SBP_bac_5"/>
    <property type="match status" value="1"/>
</dbReference>
<dbReference type="Gene3D" id="3.10.105.10">
    <property type="entry name" value="Dipeptide-binding Protein, Domain 3"/>
    <property type="match status" value="1"/>
</dbReference>
<dbReference type="InterPro" id="IPR023765">
    <property type="entry name" value="SBP_5_CS"/>
</dbReference>
<sequence length="532" mass="58287">MTIGKTSKSWLGRTGAALALTAVATLFNPAGAQTLSVVMASKLTVLDPVLTASHQTRNHGYMIYDTLLATDLDNKIQPQMADKWTISPDGKTYTFTLREGLKFHDGAPVKSEDCIASIQRWAQQDKIGRQVMPLVTEMTPVDDKTFKVVLSKPVDLLTALARPSGLPSFIMPKRVAMTPATQAITDYTGSGPFKFVKAEFQPGVKVVYEKNKDYVPRKEAPSGVAGGKVVNVDRVEWVAMADSMTMVNALTSGEVDYVETVPFDLVPMVKASKGVTVRTLDKLGYQPMYRFNQLQPPFDNKLIRQAAMYAIGQDETLKAQVGDPAYFKTCAAVFGCNLPYSSNKHADMIVPSNIAKAKELLKQAKYDGAPVAILHATDIAMASALPVVMAQELRQAGFNVQLQAMDFMTMLSRRANRDVPAKGGWSIFVTTWHTSEISDPLRNYGISANGEKAWFGWPTVPAIESLRENFLFARTDKERKDIAEQLQDVMLDEGVAVTLGQIVTAAAYSNKLSGVLESPAPVFWNIKKSDAK</sequence>